<keyword evidence="12" id="KW-1185">Reference proteome</keyword>
<feature type="transmembrane region" description="Helical" evidence="9">
    <location>
        <begin position="64"/>
        <end position="82"/>
    </location>
</feature>
<dbReference type="Pfam" id="PF00528">
    <property type="entry name" value="BPD_transp_1"/>
    <property type="match status" value="1"/>
</dbReference>
<keyword evidence="8 9" id="KW-0472">Membrane</keyword>
<feature type="domain" description="ABC transmembrane type-1" evidence="10">
    <location>
        <begin position="17"/>
        <end position="208"/>
    </location>
</feature>
<evidence type="ECO:0000256" key="7">
    <source>
        <dbReference type="ARBA" id="ARBA00022989"/>
    </source>
</evidence>
<dbReference type="GO" id="GO:0022857">
    <property type="term" value="F:transmembrane transporter activity"/>
    <property type="evidence" value="ECO:0007669"/>
    <property type="project" value="InterPro"/>
</dbReference>
<dbReference type="InterPro" id="IPR010065">
    <property type="entry name" value="AA_ABC_transptr_permease_3TM"/>
</dbReference>
<comment type="similarity">
    <text evidence="2">Belongs to the binding-protein-dependent transport system permease family. HisMQ subfamily.</text>
</comment>
<dbReference type="NCBIfam" id="TIGR01726">
    <property type="entry name" value="HEQRo_perm_3TM"/>
    <property type="match status" value="1"/>
</dbReference>
<dbReference type="GO" id="GO:0006865">
    <property type="term" value="P:amino acid transport"/>
    <property type="evidence" value="ECO:0007669"/>
    <property type="project" value="UniProtKB-KW"/>
</dbReference>
<keyword evidence="6" id="KW-0029">Amino-acid transport</keyword>
<proteinExistence type="inferred from homology"/>
<dbReference type="Proteomes" id="UP000442244">
    <property type="component" value="Unassembled WGS sequence"/>
</dbReference>
<feature type="transmembrane region" description="Helical" evidence="9">
    <location>
        <begin position="23"/>
        <end position="44"/>
    </location>
</feature>
<dbReference type="EMBL" id="SDGY01000008">
    <property type="protein sequence ID" value="TYC46096.1"/>
    <property type="molecule type" value="Genomic_DNA"/>
</dbReference>
<keyword evidence="7 9" id="KW-1133">Transmembrane helix</keyword>
<evidence type="ECO:0000256" key="4">
    <source>
        <dbReference type="ARBA" id="ARBA00022475"/>
    </source>
</evidence>
<dbReference type="PANTHER" id="PTHR30614:SF37">
    <property type="entry name" value="AMINO-ACID ABC TRANSPORTER PERMEASE PROTEIN YHDX-RELATED"/>
    <property type="match status" value="1"/>
</dbReference>
<feature type="transmembrane region" description="Helical" evidence="9">
    <location>
        <begin position="132"/>
        <end position="154"/>
    </location>
</feature>
<organism evidence="11 12">
    <name type="scientific">Leuconostoc litchii</name>
    <dbReference type="NCBI Taxonomy" id="1981069"/>
    <lineage>
        <taxon>Bacteria</taxon>
        <taxon>Bacillati</taxon>
        <taxon>Bacillota</taxon>
        <taxon>Bacilli</taxon>
        <taxon>Lactobacillales</taxon>
        <taxon>Lactobacillaceae</taxon>
        <taxon>Leuconostoc</taxon>
    </lineage>
</organism>
<dbReference type="GO" id="GO:0043190">
    <property type="term" value="C:ATP-binding cassette (ABC) transporter complex"/>
    <property type="evidence" value="ECO:0007669"/>
    <property type="project" value="InterPro"/>
</dbReference>
<evidence type="ECO:0000256" key="5">
    <source>
        <dbReference type="ARBA" id="ARBA00022692"/>
    </source>
</evidence>
<keyword evidence="3 9" id="KW-0813">Transport</keyword>
<dbReference type="SUPFAM" id="SSF161098">
    <property type="entry name" value="MetI-like"/>
    <property type="match status" value="1"/>
</dbReference>
<dbReference type="OrthoDB" id="9805999at2"/>
<dbReference type="RefSeq" id="WP_148606590.1">
    <property type="nucleotide sequence ID" value="NZ_BSUV01000001.1"/>
</dbReference>
<evidence type="ECO:0000256" key="9">
    <source>
        <dbReference type="RuleBase" id="RU363032"/>
    </source>
</evidence>
<comment type="caution">
    <text evidence="11">The sequence shown here is derived from an EMBL/GenBank/DDBJ whole genome shotgun (WGS) entry which is preliminary data.</text>
</comment>
<dbReference type="InterPro" id="IPR000515">
    <property type="entry name" value="MetI-like"/>
</dbReference>
<evidence type="ECO:0000256" key="1">
    <source>
        <dbReference type="ARBA" id="ARBA00004651"/>
    </source>
</evidence>
<dbReference type="AlphaFoldDB" id="A0A6P2CMI5"/>
<evidence type="ECO:0000256" key="3">
    <source>
        <dbReference type="ARBA" id="ARBA00022448"/>
    </source>
</evidence>
<dbReference type="PROSITE" id="PS50928">
    <property type="entry name" value="ABC_TM1"/>
    <property type="match status" value="1"/>
</dbReference>
<feature type="transmembrane region" description="Helical" evidence="9">
    <location>
        <begin position="185"/>
        <end position="207"/>
    </location>
</feature>
<dbReference type="CDD" id="cd06261">
    <property type="entry name" value="TM_PBP2"/>
    <property type="match status" value="1"/>
</dbReference>
<evidence type="ECO:0000259" key="10">
    <source>
        <dbReference type="PROSITE" id="PS50928"/>
    </source>
</evidence>
<dbReference type="InterPro" id="IPR035906">
    <property type="entry name" value="MetI-like_sf"/>
</dbReference>
<dbReference type="PANTHER" id="PTHR30614">
    <property type="entry name" value="MEMBRANE COMPONENT OF AMINO ACID ABC TRANSPORTER"/>
    <property type="match status" value="1"/>
</dbReference>
<dbReference type="InterPro" id="IPR043429">
    <property type="entry name" value="ArtM/GltK/GlnP/TcyL/YhdX-like"/>
</dbReference>
<comment type="subcellular location">
    <subcellularLocation>
        <location evidence="1 9">Cell membrane</location>
        <topology evidence="1 9">Multi-pass membrane protein</topology>
    </subcellularLocation>
</comment>
<dbReference type="Gene3D" id="1.10.3720.10">
    <property type="entry name" value="MetI-like"/>
    <property type="match status" value="1"/>
</dbReference>
<protein>
    <submittedName>
        <fullName evidence="11">Amino acid ABC transporter permease</fullName>
    </submittedName>
</protein>
<gene>
    <name evidence="11" type="ORF">ESZ47_08670</name>
</gene>
<evidence type="ECO:0000256" key="8">
    <source>
        <dbReference type="ARBA" id="ARBA00023136"/>
    </source>
</evidence>
<evidence type="ECO:0000313" key="12">
    <source>
        <dbReference type="Proteomes" id="UP000442244"/>
    </source>
</evidence>
<keyword evidence="4" id="KW-1003">Cell membrane</keyword>
<feature type="transmembrane region" description="Helical" evidence="9">
    <location>
        <begin position="88"/>
        <end position="111"/>
    </location>
</feature>
<keyword evidence="5 9" id="KW-0812">Transmembrane</keyword>
<accession>A0A6P2CMI5</accession>
<evidence type="ECO:0000313" key="11">
    <source>
        <dbReference type="EMBL" id="TYC46096.1"/>
    </source>
</evidence>
<evidence type="ECO:0000256" key="6">
    <source>
        <dbReference type="ARBA" id="ARBA00022970"/>
    </source>
</evidence>
<evidence type="ECO:0000256" key="2">
    <source>
        <dbReference type="ARBA" id="ARBA00010072"/>
    </source>
</evidence>
<name>A0A6P2CMI5_9LACO</name>
<reference evidence="11 12" key="1">
    <citation type="submission" date="2019-01" db="EMBL/GenBank/DDBJ databases">
        <title>Leuconostoc litchii sp. nov., a novel lactic acid bacterium isolated from lychee.</title>
        <authorList>
            <person name="Wang L.-T."/>
        </authorList>
    </citation>
    <scope>NUCLEOTIDE SEQUENCE [LARGE SCALE GENOMIC DNA]</scope>
    <source>
        <strain evidence="11 12">MB7</strain>
    </source>
</reference>
<sequence length="218" mass="24354">MSWAYIQQAMPDYIKAFWLRLKLSTIGIAGAVLVGIVAAFIIYYKIPGHRIILSYIEIARNTPLLIQLFFIYYGLPITGIKIPAQQTAIIGLVFLGGAYMSDAFLGGLRAVPKIQIESGRAIGLSTFQLSRFVVFPQGFIFSLPALAANVIFLIKETSIFTVIAIPEITNTTLDLIGQNYRTNEYLLMMVSSYAVILIPLSVFLSWIERRIRYANFGN</sequence>